<feature type="compositionally biased region" description="Basic residues" evidence="3">
    <location>
        <begin position="348"/>
        <end position="362"/>
    </location>
</feature>
<dbReference type="Pfam" id="PF00072">
    <property type="entry name" value="Response_reg"/>
    <property type="match status" value="1"/>
</dbReference>
<dbReference type="InterPro" id="IPR050595">
    <property type="entry name" value="Bact_response_regulator"/>
</dbReference>
<feature type="compositionally biased region" description="Basic and acidic residues" evidence="3">
    <location>
        <begin position="393"/>
        <end position="404"/>
    </location>
</feature>
<proteinExistence type="predicted"/>
<dbReference type="CDD" id="cd17574">
    <property type="entry name" value="REC_OmpR"/>
    <property type="match status" value="1"/>
</dbReference>
<feature type="modified residue" description="4-aspartylphosphate" evidence="2">
    <location>
        <position position="57"/>
    </location>
</feature>
<gene>
    <name evidence="5" type="ORF">C465_05161</name>
</gene>
<name>M0EWA3_9EURY</name>
<accession>M0EWA3</accession>
<feature type="compositionally biased region" description="Basic and acidic residues" evidence="3">
    <location>
        <begin position="266"/>
        <end position="284"/>
    </location>
</feature>
<dbReference type="SMART" id="SM00448">
    <property type="entry name" value="REC"/>
    <property type="match status" value="1"/>
</dbReference>
<evidence type="ECO:0000256" key="3">
    <source>
        <dbReference type="SAM" id="MobiDB-lite"/>
    </source>
</evidence>
<evidence type="ECO:0000313" key="6">
    <source>
        <dbReference type="Proteomes" id="UP000011526"/>
    </source>
</evidence>
<feature type="compositionally biased region" description="Basic and acidic residues" evidence="3">
    <location>
        <begin position="334"/>
        <end position="347"/>
    </location>
</feature>
<dbReference type="Proteomes" id="UP000011526">
    <property type="component" value="Unassembled WGS sequence"/>
</dbReference>
<dbReference type="Pfam" id="PF08663">
    <property type="entry name" value="HalX"/>
    <property type="match status" value="1"/>
</dbReference>
<feature type="compositionally biased region" description="Basic and acidic residues" evidence="3">
    <location>
        <begin position="296"/>
        <end position="305"/>
    </location>
</feature>
<evidence type="ECO:0000256" key="1">
    <source>
        <dbReference type="ARBA" id="ARBA00022553"/>
    </source>
</evidence>
<evidence type="ECO:0000259" key="4">
    <source>
        <dbReference type="PROSITE" id="PS50110"/>
    </source>
</evidence>
<dbReference type="PANTHER" id="PTHR44591:SF3">
    <property type="entry name" value="RESPONSE REGULATORY DOMAIN-CONTAINING PROTEIN"/>
    <property type="match status" value="1"/>
</dbReference>
<feature type="compositionally biased region" description="Basic residues" evidence="3">
    <location>
        <begin position="252"/>
        <end position="265"/>
    </location>
</feature>
<feature type="domain" description="Response regulatory" evidence="4">
    <location>
        <begin position="7"/>
        <end position="119"/>
    </location>
</feature>
<sequence length="445" mass="50775">MSEQPPLVLVVEDEPDLADLYAAWLGDEYRVRTAYGGREALDQLDEADDEVDAILLDRRMPGLSGDEVLTAVRDRGIDCRVAMVTAVEPDFDILEMGFDDYLVKPVTSDTLRETVEGLLRRGEYDTEVQELFSLTSKKAMLESEKSASDLADNEEYQRLTERIAELRERADESRDAVATDDEDYEKLFQDFDTDGYPATEPGEGNAADSLSPIEPKPCLHARPGPAAVSARRRPLRRARRARAVPAAARGGRGGRLRGRRRRRGRADRVGQDVYRPDRAADGGRPRAVRLPAPRARPREVRDVRGAARRRRGHLHRRLRRHGRGARWQRRGGRHEREGRLGDPERRLVGRRARLRRRRRGPPARREAARADARSDAGDAPPPEPRASDGGAVGDRRQPRRDRGLARRRTRRVGVATGRTPDRRRGRRRSRVRRRNEPLRRRRLHR</sequence>
<keyword evidence="1 2" id="KW-0597">Phosphoprotein</keyword>
<dbReference type="SUPFAM" id="SSF52172">
    <property type="entry name" value="CheY-like"/>
    <property type="match status" value="1"/>
</dbReference>
<evidence type="ECO:0000256" key="2">
    <source>
        <dbReference type="PROSITE-ProRule" id="PRU00169"/>
    </source>
</evidence>
<dbReference type="InterPro" id="IPR011006">
    <property type="entry name" value="CheY-like_superfamily"/>
</dbReference>
<dbReference type="InterPro" id="IPR001789">
    <property type="entry name" value="Sig_transdc_resp-reg_receiver"/>
</dbReference>
<dbReference type="PROSITE" id="PS50110">
    <property type="entry name" value="RESPONSE_REGULATORY"/>
    <property type="match status" value="1"/>
</dbReference>
<feature type="compositionally biased region" description="Basic and acidic residues" evidence="3">
    <location>
        <begin position="363"/>
        <end position="376"/>
    </location>
</feature>
<organism evidence="5 6">
    <name type="scientific">Halorubrum distributum JCM 9100</name>
    <dbReference type="NCBI Taxonomy" id="1227467"/>
    <lineage>
        <taxon>Archaea</taxon>
        <taxon>Methanobacteriati</taxon>
        <taxon>Methanobacteriota</taxon>
        <taxon>Stenosarchaea group</taxon>
        <taxon>Halobacteria</taxon>
        <taxon>Halobacteriales</taxon>
        <taxon>Haloferacaceae</taxon>
        <taxon>Halorubrum</taxon>
        <taxon>Halorubrum distributum group</taxon>
    </lineage>
</organism>
<evidence type="ECO:0000313" key="5">
    <source>
        <dbReference type="EMBL" id="ELZ50704.1"/>
    </source>
</evidence>
<protein>
    <submittedName>
        <fullName evidence="5">Response regulator receiver protein</fullName>
    </submittedName>
</protein>
<reference evidence="5 6" key="1">
    <citation type="journal article" date="2014" name="PLoS Genet.">
        <title>Phylogenetically driven sequencing of extremely halophilic archaea reveals strategies for static and dynamic osmo-response.</title>
        <authorList>
            <person name="Becker E.A."/>
            <person name="Seitzer P.M."/>
            <person name="Tritt A."/>
            <person name="Larsen D."/>
            <person name="Krusor M."/>
            <person name="Yao A.I."/>
            <person name="Wu D."/>
            <person name="Madern D."/>
            <person name="Eisen J.A."/>
            <person name="Darling A.E."/>
            <person name="Facciotti M.T."/>
        </authorList>
    </citation>
    <scope>NUCLEOTIDE SEQUENCE [LARGE SCALE GENOMIC DNA]</scope>
    <source>
        <strain evidence="5 6">JCM 9100</strain>
    </source>
</reference>
<keyword evidence="6" id="KW-1185">Reference proteome</keyword>
<feature type="region of interest" description="Disordered" evidence="3">
    <location>
        <begin position="191"/>
        <end position="445"/>
    </location>
</feature>
<dbReference type="AlphaFoldDB" id="M0EWA3"/>
<dbReference type="Gene3D" id="3.40.50.2300">
    <property type="match status" value="1"/>
</dbReference>
<dbReference type="GO" id="GO:0000160">
    <property type="term" value="P:phosphorelay signal transduction system"/>
    <property type="evidence" value="ECO:0007669"/>
    <property type="project" value="InterPro"/>
</dbReference>
<dbReference type="InterPro" id="IPR013971">
    <property type="entry name" value="HalX_domain"/>
</dbReference>
<feature type="compositionally biased region" description="Basic residues" evidence="3">
    <location>
        <begin position="421"/>
        <end position="445"/>
    </location>
</feature>
<comment type="caution">
    <text evidence="5">The sequence shown here is derived from an EMBL/GenBank/DDBJ whole genome shotgun (WGS) entry which is preliminary data.</text>
</comment>
<dbReference type="PANTHER" id="PTHR44591">
    <property type="entry name" value="STRESS RESPONSE REGULATOR PROTEIN 1"/>
    <property type="match status" value="1"/>
</dbReference>
<feature type="compositionally biased region" description="Basic residues" evidence="3">
    <location>
        <begin position="230"/>
        <end position="242"/>
    </location>
</feature>
<feature type="compositionally biased region" description="Basic residues" evidence="3">
    <location>
        <begin position="306"/>
        <end position="333"/>
    </location>
</feature>
<dbReference type="EMBL" id="AOJM01000036">
    <property type="protein sequence ID" value="ELZ50704.1"/>
    <property type="molecule type" value="Genomic_DNA"/>
</dbReference>